<dbReference type="GO" id="GO:0061630">
    <property type="term" value="F:ubiquitin protein ligase activity"/>
    <property type="evidence" value="ECO:0007669"/>
    <property type="project" value="TreeGrafter"/>
</dbReference>
<evidence type="ECO:0000256" key="2">
    <source>
        <dbReference type="PROSITE-ProRule" id="PRU00358"/>
    </source>
</evidence>
<keyword evidence="5" id="KW-1185">Reference proteome</keyword>
<protein>
    <recommendedName>
        <fullName evidence="3">YDG domain-containing protein</fullName>
    </recommendedName>
</protein>
<reference evidence="4" key="2">
    <citation type="submission" date="2023-05" db="EMBL/GenBank/DDBJ databases">
        <authorList>
            <consortium name="Lawrence Berkeley National Laboratory"/>
            <person name="Steindorff A."/>
            <person name="Hensen N."/>
            <person name="Bonometti L."/>
            <person name="Westerberg I."/>
            <person name="Brannstrom I.O."/>
            <person name="Guillou S."/>
            <person name="Cros-Aarteil S."/>
            <person name="Calhoun S."/>
            <person name="Haridas S."/>
            <person name="Kuo A."/>
            <person name="Mondo S."/>
            <person name="Pangilinan J."/>
            <person name="Riley R."/>
            <person name="Labutti K."/>
            <person name="Andreopoulos B."/>
            <person name="Lipzen A."/>
            <person name="Chen C."/>
            <person name="Yanf M."/>
            <person name="Daum C."/>
            <person name="Ng V."/>
            <person name="Clum A."/>
            <person name="Ohm R."/>
            <person name="Martin F."/>
            <person name="Silar P."/>
            <person name="Natvig D."/>
            <person name="Lalanne C."/>
            <person name="Gautier V."/>
            <person name="Ament-Velasquez S.L."/>
            <person name="Kruys A."/>
            <person name="Hutchinson M.I."/>
            <person name="Powell A.J."/>
            <person name="Barry K."/>
            <person name="Miller A.N."/>
            <person name="Grigoriev I.V."/>
            <person name="Debuchy R."/>
            <person name="Gladieux P."/>
            <person name="Thoren M.H."/>
            <person name="Johannesson H."/>
        </authorList>
    </citation>
    <scope>NUCLEOTIDE SEQUENCE</scope>
    <source>
        <strain evidence="4">CBS 757.83</strain>
    </source>
</reference>
<reference evidence="4" key="1">
    <citation type="journal article" date="2023" name="Mol. Phylogenet. Evol.">
        <title>Genome-scale phylogeny and comparative genomics of the fungal order Sordariales.</title>
        <authorList>
            <person name="Hensen N."/>
            <person name="Bonometti L."/>
            <person name="Westerberg I."/>
            <person name="Brannstrom I.O."/>
            <person name="Guillou S."/>
            <person name="Cros-Aarteil S."/>
            <person name="Calhoun S."/>
            <person name="Haridas S."/>
            <person name="Kuo A."/>
            <person name="Mondo S."/>
            <person name="Pangilinan J."/>
            <person name="Riley R."/>
            <person name="LaButti K."/>
            <person name="Andreopoulos B."/>
            <person name="Lipzen A."/>
            <person name="Chen C."/>
            <person name="Yan M."/>
            <person name="Daum C."/>
            <person name="Ng V."/>
            <person name="Clum A."/>
            <person name="Steindorff A."/>
            <person name="Ohm R.A."/>
            <person name="Martin F."/>
            <person name="Silar P."/>
            <person name="Natvig D.O."/>
            <person name="Lalanne C."/>
            <person name="Gautier V."/>
            <person name="Ament-Velasquez S.L."/>
            <person name="Kruys A."/>
            <person name="Hutchinson M.I."/>
            <person name="Powell A.J."/>
            <person name="Barry K."/>
            <person name="Miller A.N."/>
            <person name="Grigoriev I.V."/>
            <person name="Debuchy R."/>
            <person name="Gladieux P."/>
            <person name="Hiltunen Thoren M."/>
            <person name="Johannesson H."/>
        </authorList>
    </citation>
    <scope>NUCLEOTIDE SEQUENCE</scope>
    <source>
        <strain evidence="4">CBS 757.83</strain>
    </source>
</reference>
<accession>A0AAN6Q0G0</accession>
<feature type="domain" description="YDG" evidence="3">
    <location>
        <begin position="51"/>
        <end position="200"/>
    </location>
</feature>
<sequence length="230" mass="25610">NGYRHPPPNQPYWGVHSIMYGLCYKRAGRNNRVIYGFDYRYLLNKRSAKVHGHNNLVPGAWYPLQKSAMFHGAHGAPIKGIYGNATDGVYSIVVSGRNSTYHDLDRDEGDSLVYSADSPTGANADNNVAAQQSADARALRTSIQTRRPVRVLRSAASGRNPDRQWAPSVGIRYDGLYRVMDELQGNNGQGGTVVKFRLRRLGGQTHLATLRDTVPSPQQILDEARIRDLY</sequence>
<dbReference type="PANTHER" id="PTHR14140">
    <property type="entry name" value="E3 UBIQUITIN-PROTEIN LIGASE UHRF-RELATED"/>
    <property type="match status" value="1"/>
</dbReference>
<gene>
    <name evidence="4" type="ORF">N658DRAFT_425980</name>
</gene>
<dbReference type="Proteomes" id="UP001305647">
    <property type="component" value="Unassembled WGS sequence"/>
</dbReference>
<dbReference type="EMBL" id="MU863636">
    <property type="protein sequence ID" value="KAK4101312.1"/>
    <property type="molecule type" value="Genomic_DNA"/>
</dbReference>
<dbReference type="InterPro" id="IPR015947">
    <property type="entry name" value="PUA-like_sf"/>
</dbReference>
<organism evidence="4 5">
    <name type="scientific">Parathielavia hyrcaniae</name>
    <dbReference type="NCBI Taxonomy" id="113614"/>
    <lineage>
        <taxon>Eukaryota</taxon>
        <taxon>Fungi</taxon>
        <taxon>Dikarya</taxon>
        <taxon>Ascomycota</taxon>
        <taxon>Pezizomycotina</taxon>
        <taxon>Sordariomycetes</taxon>
        <taxon>Sordariomycetidae</taxon>
        <taxon>Sordariales</taxon>
        <taxon>Chaetomiaceae</taxon>
        <taxon>Parathielavia</taxon>
    </lineage>
</organism>
<comment type="caution">
    <text evidence="4">The sequence shown here is derived from an EMBL/GenBank/DDBJ whole genome shotgun (WGS) entry which is preliminary data.</text>
</comment>
<dbReference type="PROSITE" id="PS51015">
    <property type="entry name" value="YDG"/>
    <property type="match status" value="1"/>
</dbReference>
<dbReference type="PANTHER" id="PTHR14140:SF27">
    <property type="entry name" value="OS04G0289800 PROTEIN"/>
    <property type="match status" value="1"/>
</dbReference>
<dbReference type="SMART" id="SM00466">
    <property type="entry name" value="SRA"/>
    <property type="match status" value="1"/>
</dbReference>
<proteinExistence type="predicted"/>
<evidence type="ECO:0000313" key="5">
    <source>
        <dbReference type="Proteomes" id="UP001305647"/>
    </source>
</evidence>
<dbReference type="SUPFAM" id="SSF88697">
    <property type="entry name" value="PUA domain-like"/>
    <property type="match status" value="1"/>
</dbReference>
<name>A0AAN6Q0G0_9PEZI</name>
<dbReference type="Gene3D" id="2.30.280.10">
    <property type="entry name" value="SRA-YDG"/>
    <property type="match status" value="1"/>
</dbReference>
<dbReference type="InterPro" id="IPR036987">
    <property type="entry name" value="SRA-YDG_sf"/>
</dbReference>
<evidence type="ECO:0000313" key="4">
    <source>
        <dbReference type="EMBL" id="KAK4101312.1"/>
    </source>
</evidence>
<dbReference type="GO" id="GO:0016567">
    <property type="term" value="P:protein ubiquitination"/>
    <property type="evidence" value="ECO:0007669"/>
    <property type="project" value="TreeGrafter"/>
</dbReference>
<dbReference type="AlphaFoldDB" id="A0AAN6Q0G0"/>
<dbReference type="Pfam" id="PF02182">
    <property type="entry name" value="SAD_SRA"/>
    <property type="match status" value="1"/>
</dbReference>
<dbReference type="GO" id="GO:0005634">
    <property type="term" value="C:nucleus"/>
    <property type="evidence" value="ECO:0007669"/>
    <property type="project" value="UniProtKB-SubCell"/>
</dbReference>
<dbReference type="GO" id="GO:0044027">
    <property type="term" value="P:negative regulation of gene expression via chromosomal CpG island methylation"/>
    <property type="evidence" value="ECO:0007669"/>
    <property type="project" value="TreeGrafter"/>
</dbReference>
<dbReference type="InterPro" id="IPR003105">
    <property type="entry name" value="SRA_YDG"/>
</dbReference>
<feature type="non-terminal residue" evidence="4">
    <location>
        <position position="1"/>
    </location>
</feature>
<keyword evidence="1 2" id="KW-0539">Nucleus</keyword>
<evidence type="ECO:0000259" key="3">
    <source>
        <dbReference type="PROSITE" id="PS51015"/>
    </source>
</evidence>
<evidence type="ECO:0000256" key="1">
    <source>
        <dbReference type="ARBA" id="ARBA00023242"/>
    </source>
</evidence>
<comment type="subcellular location">
    <subcellularLocation>
        <location evidence="2">Nucleus</location>
    </subcellularLocation>
</comment>
<dbReference type="InterPro" id="IPR045134">
    <property type="entry name" value="UHRF1/2-like"/>
</dbReference>